<name>A0ACC2ZX05_9EURO</name>
<evidence type="ECO:0000313" key="1">
    <source>
        <dbReference type="EMBL" id="KAJ9652145.1"/>
    </source>
</evidence>
<keyword evidence="2" id="KW-1185">Reference proteome</keyword>
<organism evidence="1 2">
    <name type="scientific">Neophaeococcomyces mojaviensis</name>
    <dbReference type="NCBI Taxonomy" id="3383035"/>
    <lineage>
        <taxon>Eukaryota</taxon>
        <taxon>Fungi</taxon>
        <taxon>Dikarya</taxon>
        <taxon>Ascomycota</taxon>
        <taxon>Pezizomycotina</taxon>
        <taxon>Eurotiomycetes</taxon>
        <taxon>Chaetothyriomycetidae</taxon>
        <taxon>Chaetothyriales</taxon>
        <taxon>Chaetothyriales incertae sedis</taxon>
        <taxon>Neophaeococcomyces</taxon>
    </lineage>
</organism>
<accession>A0ACC2ZX05</accession>
<evidence type="ECO:0000313" key="2">
    <source>
        <dbReference type="Proteomes" id="UP001172386"/>
    </source>
</evidence>
<sequence>MAAQTHNGMVKVGDTVNVPGEMHGVVRFVGSVNGKKGTFAGVELASEYAARGKNSGDVQGKHYFHTAIGGSGIFLPVEKAEKRMSASSTTSSAKRTTSVTGSPTTPAVGRKTPRPVGIQKPSFSQSLGPATLQARVSSPTALRPPVRRESLARPQSPLRPQPLSPLRKAQNVSAVQTPAAGKLQTPKTRPSVGLAKSTMGTAGTSGIKASALRAPSYANGGPNKFSQNLRQSTSRTPSRMRTQGAPPVVAATPLGPEDRFDEDDTILEANETDGTPTPAARNGDRAAQGDIDRLEQEAQKLRQQLEERDRQLTGQATSIADMERMVADLQNMLPATLDDNRPMPEDEAELPRDVQALRAALREKNERIKALSAEFDANRADFRSTIDTLEMASTETERVYEQRVEDLLEQIRHLQERNEDVDSVAQQFKQLEELVQELEEGLEESRRAEAEARSEVEFLRGEVERGKSELRRERERHATKEALEGGSFSREELEELQLSLSQKDDEIRGLKAIIQGLQNTAHQDTPSRDAPSTPKTNGIANRHSKTKSINPVLSPGGRNSADTNLQRQIHDLESLLQQKSSREEELQEEVRELRKSVNLGGNKWSLPTTGFGGTAVALGLGHRRTESSADKHNSAGSQKTIVGQIPYSPGANSHRRKDSTVPGPAEHRDDNEQTGRGSPLKDALGIDTEGSEEANEERRRRSAEAYRKPPQAPASVSEASTAAQWCEICEESGHDILNCANMMGSSTHRQPSPAPELRSGRDVVREGLRRSNGSGHLSAGDRPAPLRKSTSNEPPHPPPSGPLPPPPPQRTSSLGLGANSNGGGSNRSSATPASSALTASSTTATPTKSTVVEGTGSQAGMIAGKTSGVIDPDRWCALCERDGHESVDCPMEDAF</sequence>
<comment type="caution">
    <text evidence="1">The sequence shown here is derived from an EMBL/GenBank/DDBJ whole genome shotgun (WGS) entry which is preliminary data.</text>
</comment>
<proteinExistence type="predicted"/>
<dbReference type="Proteomes" id="UP001172386">
    <property type="component" value="Unassembled WGS sequence"/>
</dbReference>
<protein>
    <submittedName>
        <fullName evidence="1">Uncharacterized protein</fullName>
    </submittedName>
</protein>
<dbReference type="EMBL" id="JAPDRQ010000213">
    <property type="protein sequence ID" value="KAJ9652145.1"/>
    <property type="molecule type" value="Genomic_DNA"/>
</dbReference>
<reference evidence="1" key="1">
    <citation type="submission" date="2022-10" db="EMBL/GenBank/DDBJ databases">
        <title>Culturing micro-colonial fungi from biological soil crusts in the Mojave desert and describing Neophaeococcomyces mojavensis, and introducing the new genera and species Taxawa tesnikishii.</title>
        <authorList>
            <person name="Kurbessoian T."/>
            <person name="Stajich J.E."/>
        </authorList>
    </citation>
    <scope>NUCLEOTIDE SEQUENCE</scope>
    <source>
        <strain evidence="1">JES_112</strain>
    </source>
</reference>
<gene>
    <name evidence="1" type="ORF">H2198_008567</name>
</gene>